<evidence type="ECO:0000259" key="1">
    <source>
        <dbReference type="Pfam" id="PF07826"/>
    </source>
</evidence>
<organism evidence="2 3">
    <name type="scientific">Nonomuraea insulae</name>
    <dbReference type="NCBI Taxonomy" id="1616787"/>
    <lineage>
        <taxon>Bacteria</taxon>
        <taxon>Bacillati</taxon>
        <taxon>Actinomycetota</taxon>
        <taxon>Actinomycetes</taxon>
        <taxon>Streptosporangiales</taxon>
        <taxon>Streptosporangiaceae</taxon>
        <taxon>Nonomuraea</taxon>
    </lineage>
</organism>
<reference evidence="3" key="1">
    <citation type="journal article" date="2019" name="Int. J. Syst. Evol. Microbiol.">
        <title>The Global Catalogue of Microorganisms (GCM) 10K type strain sequencing project: providing services to taxonomists for standard genome sequencing and annotation.</title>
        <authorList>
            <consortium name="The Broad Institute Genomics Platform"/>
            <consortium name="The Broad Institute Genome Sequencing Center for Infectious Disease"/>
            <person name="Wu L."/>
            <person name="Ma J."/>
        </authorList>
    </citation>
    <scope>NUCLEOTIDE SEQUENCE [LARGE SCALE GENOMIC DNA]</scope>
    <source>
        <strain evidence="3">CCUG 53903</strain>
    </source>
</reference>
<dbReference type="Proteomes" id="UP001596058">
    <property type="component" value="Unassembled WGS sequence"/>
</dbReference>
<feature type="domain" description="Inosine monophosphate cyclohydrolase-like" evidence="1">
    <location>
        <begin position="15"/>
        <end position="212"/>
    </location>
</feature>
<dbReference type="RefSeq" id="WP_379516161.1">
    <property type="nucleotide sequence ID" value="NZ_JBHSPA010000027.1"/>
</dbReference>
<name>A0ABW1CQA9_9ACTN</name>
<evidence type="ECO:0000313" key="3">
    <source>
        <dbReference type="Proteomes" id="UP001596058"/>
    </source>
</evidence>
<accession>A0ABW1CQA9</accession>
<dbReference type="SUPFAM" id="SSF75569">
    <property type="entry name" value="Archaeal IMP cyclohydrolase PurO"/>
    <property type="match status" value="1"/>
</dbReference>
<protein>
    <submittedName>
        <fullName evidence="2">IMP cyclohydrolase</fullName>
    </submittedName>
</protein>
<gene>
    <name evidence="2" type="ORF">ACFPZ3_22480</name>
</gene>
<dbReference type="Pfam" id="PF07826">
    <property type="entry name" value="IMP_cyclohyd"/>
    <property type="match status" value="1"/>
</dbReference>
<evidence type="ECO:0000313" key="2">
    <source>
        <dbReference type="EMBL" id="MFC5826646.1"/>
    </source>
</evidence>
<keyword evidence="3" id="KW-1185">Reference proteome</keyword>
<dbReference type="EMBL" id="JBHSPA010000027">
    <property type="protein sequence ID" value="MFC5826646.1"/>
    <property type="molecule type" value="Genomic_DNA"/>
</dbReference>
<comment type="caution">
    <text evidence="2">The sequence shown here is derived from an EMBL/GenBank/DDBJ whole genome shotgun (WGS) entry which is preliminary data.</text>
</comment>
<sequence>MSPQSLHEIFQASRYPGRIVVWARTLDGVTCGGYVLTGRTPASQARALRLTGQELVVGPTSPAPNDPLRHYVAAARRGDWLVYGNGEQVATVADRLQEGQPPTVALDELEYEPDPPIFTPRITVIAGSAAQAWFGAARRSLSDRTTTNLLTLSVRDLAPGDAVLMTTYRSDGEHPVTGEPFVEAVTEAADQHELLDELWDSLDPRFRVAAATFTPHGLAEAALRHRADGRDVA</sequence>
<proteinExistence type="predicted"/>
<dbReference type="InterPro" id="IPR036795">
    <property type="entry name" value="IMP_cyclohydrolase-like_sf"/>
</dbReference>
<dbReference type="InterPro" id="IPR020600">
    <property type="entry name" value="IMP_cyclohydrolase-like"/>
</dbReference>
<dbReference type="Gene3D" id="3.60.20.20">
    <property type="entry name" value="Inosine monophosphate cyclohydrolase-like"/>
    <property type="match status" value="1"/>
</dbReference>